<name>A0ABV7F0B1_9BURK</name>
<keyword evidence="4" id="KW-1185">Reference proteome</keyword>
<evidence type="ECO:0000313" key="3">
    <source>
        <dbReference type="EMBL" id="MFC3107277.1"/>
    </source>
</evidence>
<sequence length="102" mass="10504">MKSASKTIMALAMSVACSCACAQSNVTVYGTVDMYMGEVKNIGGTAAQGTVASVNSGGLTTSFIGFQGREDLGGGLAAIYMLESYMRMDTGVIGRNDTVLLN</sequence>
<dbReference type="Proteomes" id="UP001595530">
    <property type="component" value="Unassembled WGS sequence"/>
</dbReference>
<comment type="caution">
    <text evidence="3">The sequence shown here is derived from an EMBL/GenBank/DDBJ whole genome shotgun (WGS) entry which is preliminary data.</text>
</comment>
<evidence type="ECO:0000259" key="2">
    <source>
        <dbReference type="Pfam" id="PF13609"/>
    </source>
</evidence>
<dbReference type="InterPro" id="IPR023614">
    <property type="entry name" value="Porin_dom_sf"/>
</dbReference>
<feature type="signal peptide" evidence="1">
    <location>
        <begin position="1"/>
        <end position="22"/>
    </location>
</feature>
<dbReference type="InterPro" id="IPR033900">
    <property type="entry name" value="Gram_neg_porin_domain"/>
</dbReference>
<evidence type="ECO:0000256" key="1">
    <source>
        <dbReference type="SAM" id="SignalP"/>
    </source>
</evidence>
<protein>
    <submittedName>
        <fullName evidence="3">Porin</fullName>
    </submittedName>
</protein>
<gene>
    <name evidence="3" type="ORF">ACFOFO_04745</name>
</gene>
<dbReference type="SUPFAM" id="SSF56935">
    <property type="entry name" value="Porins"/>
    <property type="match status" value="1"/>
</dbReference>
<feature type="domain" description="Porin" evidence="2">
    <location>
        <begin position="10"/>
        <end position="98"/>
    </location>
</feature>
<feature type="chain" id="PRO_5046358961" evidence="1">
    <location>
        <begin position="23"/>
        <end position="102"/>
    </location>
</feature>
<keyword evidence="1" id="KW-0732">Signal</keyword>
<proteinExistence type="predicted"/>
<dbReference type="Gene3D" id="2.40.160.10">
    <property type="entry name" value="Porin"/>
    <property type="match status" value="1"/>
</dbReference>
<reference evidence="4" key="1">
    <citation type="journal article" date="2019" name="Int. J. Syst. Evol. Microbiol.">
        <title>The Global Catalogue of Microorganisms (GCM) 10K type strain sequencing project: providing services to taxonomists for standard genome sequencing and annotation.</title>
        <authorList>
            <consortium name="The Broad Institute Genomics Platform"/>
            <consortium name="The Broad Institute Genome Sequencing Center for Infectious Disease"/>
            <person name="Wu L."/>
            <person name="Ma J."/>
        </authorList>
    </citation>
    <scope>NUCLEOTIDE SEQUENCE [LARGE SCALE GENOMIC DNA]</scope>
    <source>
        <strain evidence="4">KCTC 42986</strain>
    </source>
</reference>
<dbReference type="EMBL" id="JBHRTP010000009">
    <property type="protein sequence ID" value="MFC3107277.1"/>
    <property type="molecule type" value="Genomic_DNA"/>
</dbReference>
<evidence type="ECO:0000313" key="4">
    <source>
        <dbReference type="Proteomes" id="UP001595530"/>
    </source>
</evidence>
<dbReference type="RefSeq" id="WP_390328968.1">
    <property type="nucleotide sequence ID" value="NZ_JBHRTP010000009.1"/>
</dbReference>
<dbReference type="PROSITE" id="PS51257">
    <property type="entry name" value="PROKAR_LIPOPROTEIN"/>
    <property type="match status" value="1"/>
</dbReference>
<accession>A0ABV7F0B1</accession>
<organism evidence="3 4">
    <name type="scientific">Undibacterium arcticum</name>
    <dbReference type="NCBI Taxonomy" id="1762892"/>
    <lineage>
        <taxon>Bacteria</taxon>
        <taxon>Pseudomonadati</taxon>
        <taxon>Pseudomonadota</taxon>
        <taxon>Betaproteobacteria</taxon>
        <taxon>Burkholderiales</taxon>
        <taxon>Oxalobacteraceae</taxon>
        <taxon>Undibacterium</taxon>
    </lineage>
</organism>
<dbReference type="Pfam" id="PF13609">
    <property type="entry name" value="Porin_4"/>
    <property type="match status" value="1"/>
</dbReference>